<dbReference type="EMBL" id="JAAVJC010000044">
    <property type="protein sequence ID" value="NJQ14937.1"/>
    <property type="molecule type" value="Genomic_DNA"/>
</dbReference>
<proteinExistence type="predicted"/>
<dbReference type="Pfam" id="PF22802">
    <property type="entry name" value="RsiG"/>
    <property type="match status" value="2"/>
</dbReference>
<reference evidence="3 4" key="1">
    <citation type="submission" date="2020-03" db="EMBL/GenBank/DDBJ databases">
        <title>Draft genome of Streptomyces sp. ventii, isolated from the Axial Seamount in the Pacific Ocean, and resequencing of the two type strains Streptomyces lonarensis strain NCL 716 and Streptomyces bohaiensis strain 11A07.</title>
        <authorList>
            <person name="Loughran R.M."/>
            <person name="Pfannmuller K.M."/>
            <person name="Wasson B.J."/>
            <person name="Deadmond M.C."/>
            <person name="Paddock B.E."/>
            <person name="Koyack M.J."/>
            <person name="Gallegos D.A."/>
            <person name="Mitchell E.A."/>
            <person name="Ushijima B."/>
            <person name="Saw J.H."/>
            <person name="Mcphail K.L."/>
            <person name="Videau P."/>
        </authorList>
    </citation>
    <scope>NUCLEOTIDE SEQUENCE [LARGE SCALE GENOMIC DNA]</scope>
    <source>
        <strain evidence="3 4">11A07</strain>
    </source>
</reference>
<evidence type="ECO:0000259" key="2">
    <source>
        <dbReference type="Pfam" id="PF22802"/>
    </source>
</evidence>
<sequence length="196" mass="20833">MITPSPGFSSADAPAGPCPETAVPGTGGPPTGALTAATVAELRGHSLAGLRALRRDAQQEESDLSYVRRLLQGRIDILDAERRRRCEPEGPLVEQLTRILADAPAGHRSSARHVTIATPAGSQYRLLVEGMLAEVGLSDPTSLSDAQLISALARLARYEAEVSGRRQALQRTADACGAEVTRRYREGEAQVEDLLA</sequence>
<organism evidence="3 4">
    <name type="scientific">Streptomyces bohaiensis</name>
    <dbReference type="NCBI Taxonomy" id="1431344"/>
    <lineage>
        <taxon>Bacteria</taxon>
        <taxon>Bacillati</taxon>
        <taxon>Actinomycetota</taxon>
        <taxon>Actinomycetes</taxon>
        <taxon>Kitasatosporales</taxon>
        <taxon>Streptomycetaceae</taxon>
        <taxon>Streptomyces</taxon>
    </lineage>
</organism>
<dbReference type="RefSeq" id="WP_168087718.1">
    <property type="nucleotide sequence ID" value="NZ_JBMGJD010000005.1"/>
</dbReference>
<keyword evidence="4" id="KW-1185">Reference proteome</keyword>
<protein>
    <submittedName>
        <fullName evidence="3">ABC transporter substrate-binding protein</fullName>
    </submittedName>
</protein>
<feature type="domain" description="RsiG-like" evidence="2">
    <location>
        <begin position="40"/>
        <end position="100"/>
    </location>
</feature>
<accession>A0ABX1CC20</accession>
<comment type="caution">
    <text evidence="3">The sequence shown here is derived from an EMBL/GenBank/DDBJ whole genome shotgun (WGS) entry which is preliminary data.</text>
</comment>
<dbReference type="InterPro" id="IPR055209">
    <property type="entry name" value="RsiG-like_dom"/>
</dbReference>
<feature type="domain" description="RsiG-like" evidence="2">
    <location>
        <begin position="137"/>
        <end position="194"/>
    </location>
</feature>
<dbReference type="InterPro" id="IPR049575">
    <property type="entry name" value="RsiG-like"/>
</dbReference>
<dbReference type="Proteomes" id="UP000727056">
    <property type="component" value="Unassembled WGS sequence"/>
</dbReference>
<feature type="region of interest" description="Disordered" evidence="1">
    <location>
        <begin position="1"/>
        <end position="32"/>
    </location>
</feature>
<evidence type="ECO:0000313" key="4">
    <source>
        <dbReference type="Proteomes" id="UP000727056"/>
    </source>
</evidence>
<evidence type="ECO:0000313" key="3">
    <source>
        <dbReference type="EMBL" id="NJQ14937.1"/>
    </source>
</evidence>
<evidence type="ECO:0000256" key="1">
    <source>
        <dbReference type="SAM" id="MobiDB-lite"/>
    </source>
</evidence>
<gene>
    <name evidence="3" type="ORF">HCN52_08260</name>
</gene>
<name>A0ABX1CC20_9ACTN</name>
<dbReference type="CDD" id="cd21107">
    <property type="entry name" value="RsiG"/>
    <property type="match status" value="1"/>
</dbReference>